<dbReference type="eggNOG" id="ENOG502SNFB">
    <property type="taxonomic scope" value="Eukaryota"/>
</dbReference>
<dbReference type="GeneID" id="9476028"/>
<evidence type="ECO:0000313" key="2">
    <source>
        <dbReference type="EMBL" id="EEY63423.1"/>
    </source>
</evidence>
<evidence type="ECO:0000256" key="1">
    <source>
        <dbReference type="SAM" id="MobiDB-lite"/>
    </source>
</evidence>
<name>D0NRS3_PHYIT</name>
<accession>D0NRS3</accession>
<dbReference type="AntiFam" id="ANF00122">
    <property type="entry name" value="Shadow ORF (opposite clpB)"/>
</dbReference>
<dbReference type="EMBL" id="DS028155">
    <property type="protein sequence ID" value="EEY63423.1"/>
    <property type="molecule type" value="Genomic_DNA"/>
</dbReference>
<dbReference type="Proteomes" id="UP000006643">
    <property type="component" value="Unassembled WGS sequence"/>
</dbReference>
<protein>
    <submittedName>
        <fullName evidence="2">Uncharacterized protein</fullName>
    </submittedName>
</protein>
<keyword evidence="3" id="KW-1185">Reference proteome</keyword>
<dbReference type="VEuPathDB" id="FungiDB:PITG_15151"/>
<dbReference type="AlphaFoldDB" id="D0NRS3"/>
<dbReference type="HOGENOM" id="CLU_1839085_0_0_1"/>
<organism evidence="2 3">
    <name type="scientific">Phytophthora infestans (strain T30-4)</name>
    <name type="common">Potato late blight agent</name>
    <dbReference type="NCBI Taxonomy" id="403677"/>
    <lineage>
        <taxon>Eukaryota</taxon>
        <taxon>Sar</taxon>
        <taxon>Stramenopiles</taxon>
        <taxon>Oomycota</taxon>
        <taxon>Peronosporomycetes</taxon>
        <taxon>Peronosporales</taxon>
        <taxon>Peronosporaceae</taxon>
        <taxon>Phytophthora</taxon>
    </lineage>
</organism>
<dbReference type="KEGG" id="pif:PITG_15151"/>
<feature type="region of interest" description="Disordered" evidence="1">
    <location>
        <begin position="1"/>
        <end position="30"/>
    </location>
</feature>
<feature type="compositionally biased region" description="Polar residues" evidence="1">
    <location>
        <begin position="1"/>
        <end position="23"/>
    </location>
</feature>
<evidence type="ECO:0000313" key="3">
    <source>
        <dbReference type="Proteomes" id="UP000006643"/>
    </source>
</evidence>
<proteinExistence type="predicted"/>
<sequence>MTLPSLSSTSFNTALSRSSNSPRNLAPATSAARSRATTFLSFKLSGTSPSAIRCARPSATAVLPTPGSPIRIGLFLVRRDRICVARRIESSRPITGSRFPALATSVRSRPYFLRLLPCGTFCGLIHVCGWPMDAKPRRAK</sequence>
<dbReference type="RefSeq" id="XP_002898308.1">
    <property type="nucleotide sequence ID" value="XM_002898262.1"/>
</dbReference>
<dbReference type="OrthoDB" id="10488909at2759"/>
<reference evidence="3" key="1">
    <citation type="journal article" date="2009" name="Nature">
        <title>Genome sequence and analysis of the Irish potato famine pathogen Phytophthora infestans.</title>
        <authorList>
            <consortium name="The Broad Institute Genome Sequencing Platform"/>
            <person name="Haas B.J."/>
            <person name="Kamoun S."/>
            <person name="Zody M.C."/>
            <person name="Jiang R.H."/>
            <person name="Handsaker R.E."/>
            <person name="Cano L.M."/>
            <person name="Grabherr M."/>
            <person name="Kodira C.D."/>
            <person name="Raffaele S."/>
            <person name="Torto-Alalibo T."/>
            <person name="Bozkurt T.O."/>
            <person name="Ah-Fong A.M."/>
            <person name="Alvarado L."/>
            <person name="Anderson V.L."/>
            <person name="Armstrong M.R."/>
            <person name="Avrova A."/>
            <person name="Baxter L."/>
            <person name="Beynon J."/>
            <person name="Boevink P.C."/>
            <person name="Bollmann S.R."/>
            <person name="Bos J.I."/>
            <person name="Bulone V."/>
            <person name="Cai G."/>
            <person name="Cakir C."/>
            <person name="Carrington J.C."/>
            <person name="Chawner M."/>
            <person name="Conti L."/>
            <person name="Costanzo S."/>
            <person name="Ewan R."/>
            <person name="Fahlgren N."/>
            <person name="Fischbach M.A."/>
            <person name="Fugelstad J."/>
            <person name="Gilroy E.M."/>
            <person name="Gnerre S."/>
            <person name="Green P.J."/>
            <person name="Grenville-Briggs L.J."/>
            <person name="Griffith J."/>
            <person name="Grunwald N.J."/>
            <person name="Horn K."/>
            <person name="Horner N.R."/>
            <person name="Hu C.H."/>
            <person name="Huitema E."/>
            <person name="Jeong D.H."/>
            <person name="Jones A.M."/>
            <person name="Jones J.D."/>
            <person name="Jones R.W."/>
            <person name="Karlsson E.K."/>
            <person name="Kunjeti S.G."/>
            <person name="Lamour K."/>
            <person name="Liu Z."/>
            <person name="Ma L."/>
            <person name="Maclean D."/>
            <person name="Chibucos M.C."/>
            <person name="McDonald H."/>
            <person name="McWalters J."/>
            <person name="Meijer H.J."/>
            <person name="Morgan W."/>
            <person name="Morris P.F."/>
            <person name="Munro C.A."/>
            <person name="O'Neill K."/>
            <person name="Ospina-Giraldo M."/>
            <person name="Pinzon A."/>
            <person name="Pritchard L."/>
            <person name="Ramsahoye B."/>
            <person name="Ren Q."/>
            <person name="Restrepo S."/>
            <person name="Roy S."/>
            <person name="Sadanandom A."/>
            <person name="Savidor A."/>
            <person name="Schornack S."/>
            <person name="Schwartz D.C."/>
            <person name="Schumann U.D."/>
            <person name="Schwessinger B."/>
            <person name="Seyer L."/>
            <person name="Sharpe T."/>
            <person name="Silvar C."/>
            <person name="Song J."/>
            <person name="Studholme D.J."/>
            <person name="Sykes S."/>
            <person name="Thines M."/>
            <person name="van de Vondervoort P.J."/>
            <person name="Phuntumart V."/>
            <person name="Wawra S."/>
            <person name="Weide R."/>
            <person name="Win J."/>
            <person name="Young C."/>
            <person name="Zhou S."/>
            <person name="Fry W."/>
            <person name="Meyers B.C."/>
            <person name="van West P."/>
            <person name="Ristaino J."/>
            <person name="Govers F."/>
            <person name="Birch P.R."/>
            <person name="Whisson S.C."/>
            <person name="Judelson H.S."/>
            <person name="Nusbaum C."/>
        </authorList>
    </citation>
    <scope>NUCLEOTIDE SEQUENCE [LARGE SCALE GENOMIC DNA]</scope>
    <source>
        <strain evidence="3">T30-4</strain>
    </source>
</reference>
<dbReference type="InParanoid" id="D0NRS3"/>
<gene>
    <name evidence="2" type="ORF">PITG_15151</name>
</gene>